<protein>
    <submittedName>
        <fullName evidence="3">PilZ domain-containing protein</fullName>
    </submittedName>
</protein>
<dbReference type="Proteomes" id="UP001239782">
    <property type="component" value="Chromosome"/>
</dbReference>
<dbReference type="EMBL" id="CP133548">
    <property type="protein sequence ID" value="WMS88903.1"/>
    <property type="molecule type" value="Genomic_DNA"/>
</dbReference>
<evidence type="ECO:0000313" key="4">
    <source>
        <dbReference type="Proteomes" id="UP001239782"/>
    </source>
</evidence>
<dbReference type="InterPro" id="IPR009875">
    <property type="entry name" value="PilZ_domain"/>
</dbReference>
<dbReference type="GO" id="GO:0035438">
    <property type="term" value="F:cyclic-di-GMP binding"/>
    <property type="evidence" value="ECO:0007669"/>
    <property type="project" value="InterPro"/>
</dbReference>
<dbReference type="RefSeq" id="WP_309204123.1">
    <property type="nucleotide sequence ID" value="NZ_CP133548.1"/>
</dbReference>
<proteinExistence type="predicted"/>
<dbReference type="KEGG" id="plei:Q9312_08300"/>
<gene>
    <name evidence="3" type="ORF">Q9312_08300</name>
</gene>
<sequence>MKDDHKDLIHKQSEDRRQAPRHERQSQVNFEISFIDQEQQSVKVSSTTLDISKTGLRVMISQVLPIGFITQLCIESKNQQLMLLYAEVKWCRESSDQFECGFELIDAESSDLKHWIKQVD</sequence>
<accession>A0AA51RWU9</accession>
<dbReference type="SUPFAM" id="SSF141371">
    <property type="entry name" value="PilZ domain-like"/>
    <property type="match status" value="1"/>
</dbReference>
<reference evidence="3 4" key="1">
    <citation type="submission" date="2023-08" db="EMBL/GenBank/DDBJ databases">
        <title>Pleionea litopenaei sp. nov., isolated from stomach of juvenile Litopenaeus vannamei.</title>
        <authorList>
            <person name="Rho A.M."/>
            <person name="Hwang C.Y."/>
        </authorList>
    </citation>
    <scope>NUCLEOTIDE SEQUENCE [LARGE SCALE GENOMIC DNA]</scope>
    <source>
        <strain evidence="3 4">HL-JVS1</strain>
    </source>
</reference>
<organism evidence="3 4">
    <name type="scientific">Pleionea litopenaei</name>
    <dbReference type="NCBI Taxonomy" id="3070815"/>
    <lineage>
        <taxon>Bacteria</taxon>
        <taxon>Pseudomonadati</taxon>
        <taxon>Pseudomonadota</taxon>
        <taxon>Gammaproteobacteria</taxon>
        <taxon>Oceanospirillales</taxon>
        <taxon>Pleioneaceae</taxon>
        <taxon>Pleionea</taxon>
    </lineage>
</organism>
<dbReference type="Pfam" id="PF07238">
    <property type="entry name" value="PilZ"/>
    <property type="match status" value="1"/>
</dbReference>
<feature type="domain" description="PilZ" evidence="2">
    <location>
        <begin position="15"/>
        <end position="114"/>
    </location>
</feature>
<evidence type="ECO:0000256" key="1">
    <source>
        <dbReference type="SAM" id="MobiDB-lite"/>
    </source>
</evidence>
<keyword evidence="4" id="KW-1185">Reference proteome</keyword>
<feature type="region of interest" description="Disordered" evidence="1">
    <location>
        <begin position="1"/>
        <end position="25"/>
    </location>
</feature>
<evidence type="ECO:0000313" key="3">
    <source>
        <dbReference type="EMBL" id="WMS88903.1"/>
    </source>
</evidence>
<dbReference type="Gene3D" id="2.40.10.220">
    <property type="entry name" value="predicted glycosyltransferase like domains"/>
    <property type="match status" value="1"/>
</dbReference>
<name>A0AA51RWU9_9GAMM</name>
<evidence type="ECO:0000259" key="2">
    <source>
        <dbReference type="Pfam" id="PF07238"/>
    </source>
</evidence>
<dbReference type="AlphaFoldDB" id="A0AA51RWU9"/>